<protein>
    <submittedName>
        <fullName evidence="1">Uncharacterized protein</fullName>
    </submittedName>
</protein>
<gene>
    <name evidence="1" type="ORF">QFC21_006047</name>
</gene>
<dbReference type="EMBL" id="JASBWT010000026">
    <property type="protein sequence ID" value="KAJ9094221.1"/>
    <property type="molecule type" value="Genomic_DNA"/>
</dbReference>
<keyword evidence="2" id="KW-1185">Reference proteome</keyword>
<reference evidence="1" key="1">
    <citation type="submission" date="2023-04" db="EMBL/GenBank/DDBJ databases">
        <title>Draft Genome sequencing of Naganishia species isolated from polar environments using Oxford Nanopore Technology.</title>
        <authorList>
            <person name="Leo P."/>
            <person name="Venkateswaran K."/>
        </authorList>
    </citation>
    <scope>NUCLEOTIDE SEQUENCE</scope>
    <source>
        <strain evidence="1">MNA-CCFEE 5423</strain>
    </source>
</reference>
<proteinExistence type="predicted"/>
<organism evidence="1 2">
    <name type="scientific">Naganishia friedmannii</name>
    <dbReference type="NCBI Taxonomy" id="89922"/>
    <lineage>
        <taxon>Eukaryota</taxon>
        <taxon>Fungi</taxon>
        <taxon>Dikarya</taxon>
        <taxon>Basidiomycota</taxon>
        <taxon>Agaricomycotina</taxon>
        <taxon>Tremellomycetes</taxon>
        <taxon>Filobasidiales</taxon>
        <taxon>Filobasidiaceae</taxon>
        <taxon>Naganishia</taxon>
    </lineage>
</organism>
<evidence type="ECO:0000313" key="1">
    <source>
        <dbReference type="EMBL" id="KAJ9094221.1"/>
    </source>
</evidence>
<name>A0ACC2V5A5_9TREE</name>
<comment type="caution">
    <text evidence="1">The sequence shown here is derived from an EMBL/GenBank/DDBJ whole genome shotgun (WGS) entry which is preliminary data.</text>
</comment>
<accession>A0ACC2V5A5</accession>
<dbReference type="Proteomes" id="UP001227268">
    <property type="component" value="Unassembled WGS sequence"/>
</dbReference>
<evidence type="ECO:0000313" key="2">
    <source>
        <dbReference type="Proteomes" id="UP001227268"/>
    </source>
</evidence>
<sequence length="1234" mass="136732">MASYIFDESPTSIAPFHYDLAIKTDIEQGRFDGKVVIHLNVWEDSQVISLRASRSLRCSDVYLTRPQESPITFRCLDKDRALEEDACTYLQDLDRLVLRLGKEQKLLVGEIGLQLHLSWTGDLGEDVGKGYVVRACRDIAGYQSTLAVTRFYSSQASTAFPCWDEASIKATFALSMVTNQDLACMSCMPETTRPRGIQAALAQGMTDNGWHATHFETTLPINTSLFAWATGSHTCLERAYVSAFSGKIMRMAGLVGESDSQDESLVEKASSLTRPKTCRLIAQVQEEKHPTLPGGFIVKTRSSKRKGNTAISLAGALSFDYDSDAIRHDKVFKRTNLHSSPQENKGLPPQQSFNMTLGNKDRLPVNITPFHYDLAIKSDVERGSFEGKAVIHLNIHEDSDVIYLNADKRLGLLGILLSQSKQESLAFRIVDKDEPQEDNRPFAYLADHDRLTLRLPAGTKLIAAEQGVRLHMSWSSKLRVDGLGYYLSNYGSPVDGKYQQYAVTQLECASARSVYPCWDEPSRKATFAFSMVTKSGLKCLSCMPETTSPRALQSSLAVDFVEEGFQVVHFETTPPMSTYVTALASGPFECLRTSIVSNLTGKTIPLASWATEKDYKHTAFALGVMKRSLAYFEDLLQIPYPLLKLDLLAVPKFVMGAQENFGLITASCLSTLTPPDTNDTQFDLVAGMVCHEVSHMWFGNLVTPSWWDDLFLKEGFASWLGQLECASDLFPDQKLKQAYVSDEIMLALDVDATRNTHPILDENAQTLSELEGTWDDICYSKGSAVAAMIAAHVGRRDFIRGIRKFLREPHSVSGRDDLWKALASESVVDVESFANTWISTPGYPVVTMEEIPGGYVLQQERFLQSGDLSPEEATVLWPIPLNIRVLKGKEDDAFPTLFSDKGMRIQTMSDTLIKLNSDSLCVYRVRYPESIVQQFATIAAHGNGQLSAQDLIGLLDDCFALSFAGYYTPAVALGFLSTICDDPAAHVSKHVDKVLRAYLARWEGYIDIQSGIKALLRKVFGDKAQELGLQREEDDAVLDQCRREAAVTGALFGKHQVITCQAMELFDSAMKMGTLEGISSELRLYLSSADDILQQVIAIALCNASSSEVLAKVLGWLVENGQSQHLYQAINFATKSSAGNEAATWIMGNFGKLEGRLDRGTVKRLVRDGFQNVHDEAIISEVERFFSDAAYSSHYGVDSLKALEVCRSRGKANQRDYAAVLNWFAEHDIGLDAA</sequence>